<organism evidence="1">
    <name type="scientific">viral metagenome</name>
    <dbReference type="NCBI Taxonomy" id="1070528"/>
    <lineage>
        <taxon>unclassified sequences</taxon>
        <taxon>metagenomes</taxon>
        <taxon>organismal metagenomes</taxon>
    </lineage>
</organism>
<sequence>MVRPGMKRLVEAQRVKVQPNKTGTSKMLGMPFNKMNGILYSQKADNRYNTKDNSITFTNEYTEQQKKDDLARMCACNKKF</sequence>
<proteinExistence type="predicted"/>
<evidence type="ECO:0000313" key="1">
    <source>
        <dbReference type="EMBL" id="QHU14875.1"/>
    </source>
</evidence>
<accession>A0A6C0K9Y7</accession>
<dbReference type="AlphaFoldDB" id="A0A6C0K9Y7"/>
<reference evidence="1" key="1">
    <citation type="journal article" date="2020" name="Nature">
        <title>Giant virus diversity and host interactions through global metagenomics.</title>
        <authorList>
            <person name="Schulz F."/>
            <person name="Roux S."/>
            <person name="Paez-Espino D."/>
            <person name="Jungbluth S."/>
            <person name="Walsh D.A."/>
            <person name="Denef V.J."/>
            <person name="McMahon K.D."/>
            <person name="Konstantinidis K.T."/>
            <person name="Eloe-Fadrosh E.A."/>
            <person name="Kyrpides N.C."/>
            <person name="Woyke T."/>
        </authorList>
    </citation>
    <scope>NUCLEOTIDE SEQUENCE</scope>
    <source>
        <strain evidence="1">GVMAG-S-1102244-55</strain>
    </source>
</reference>
<name>A0A6C0K9Y7_9ZZZZ</name>
<protein>
    <submittedName>
        <fullName evidence="1">Uncharacterized protein</fullName>
    </submittedName>
</protein>
<dbReference type="EMBL" id="MN740847">
    <property type="protein sequence ID" value="QHU14875.1"/>
    <property type="molecule type" value="Genomic_DNA"/>
</dbReference>